<keyword evidence="2" id="KW-1185">Reference proteome</keyword>
<gene>
    <name evidence="1" type="ORF">H7B90_00455</name>
</gene>
<dbReference type="EMBL" id="JACJVR010000002">
    <property type="protein sequence ID" value="MBB6689861.1"/>
    <property type="molecule type" value="Genomic_DNA"/>
</dbReference>
<sequence length="56" mass="6343">MSMATYKVRILARAAIIRYNGGERGINEILDSYNLNVENRALVEEQIKASNPEIFS</sequence>
<dbReference type="Proteomes" id="UP000553776">
    <property type="component" value="Unassembled WGS sequence"/>
</dbReference>
<reference evidence="1 2" key="1">
    <citation type="submission" date="2020-08" db="EMBL/GenBank/DDBJ databases">
        <title>Cohnella phylogeny.</title>
        <authorList>
            <person name="Dunlap C."/>
        </authorList>
    </citation>
    <scope>NUCLEOTIDE SEQUENCE [LARGE SCALE GENOMIC DNA]</scope>
    <source>
        <strain evidence="1 2">DSM 25239</strain>
    </source>
</reference>
<evidence type="ECO:0000313" key="1">
    <source>
        <dbReference type="EMBL" id="MBB6689861.1"/>
    </source>
</evidence>
<proteinExistence type="predicted"/>
<accession>A0A841TV47</accession>
<name>A0A841TV47_9BACL</name>
<comment type="caution">
    <text evidence="1">The sequence shown here is derived from an EMBL/GenBank/DDBJ whole genome shotgun (WGS) entry which is preliminary data.</text>
</comment>
<dbReference type="AlphaFoldDB" id="A0A841TV47"/>
<dbReference type="RefSeq" id="WP_185133893.1">
    <property type="nucleotide sequence ID" value="NZ_JACJVR010000002.1"/>
</dbReference>
<protein>
    <submittedName>
        <fullName evidence="1">Uncharacterized protein</fullName>
    </submittedName>
</protein>
<evidence type="ECO:0000313" key="2">
    <source>
        <dbReference type="Proteomes" id="UP000553776"/>
    </source>
</evidence>
<organism evidence="1 2">
    <name type="scientific">Cohnella xylanilytica</name>
    <dbReference type="NCBI Taxonomy" id="557555"/>
    <lineage>
        <taxon>Bacteria</taxon>
        <taxon>Bacillati</taxon>
        <taxon>Bacillota</taxon>
        <taxon>Bacilli</taxon>
        <taxon>Bacillales</taxon>
        <taxon>Paenibacillaceae</taxon>
        <taxon>Cohnella</taxon>
    </lineage>
</organism>